<keyword evidence="2" id="KW-1185">Reference proteome</keyword>
<dbReference type="Proteomes" id="UP000007394">
    <property type="component" value="Chromosome"/>
</dbReference>
<dbReference type="KEGG" id="ial:IALB_1026"/>
<sequence>MNNYLYEKNGRKRIADNALVALCLLIAESHPKRKDVIVRVVVNLINKLN</sequence>
<evidence type="ECO:0000313" key="2">
    <source>
        <dbReference type="Proteomes" id="UP000007394"/>
    </source>
</evidence>
<dbReference type="EMBL" id="CP003418">
    <property type="protein sequence ID" value="AFH48737.1"/>
    <property type="molecule type" value="Genomic_DNA"/>
</dbReference>
<dbReference type="AlphaFoldDB" id="I0AID0"/>
<gene>
    <name evidence="1" type="ordered locus">IALB_1026</name>
</gene>
<name>I0AID0_IGNAJ</name>
<protein>
    <submittedName>
        <fullName evidence="1">Death-on-curing family protein</fullName>
    </submittedName>
</protein>
<dbReference type="STRING" id="945713.IALB_1026"/>
<dbReference type="eggNOG" id="COG3654">
    <property type="taxonomic scope" value="Bacteria"/>
</dbReference>
<reference evidence="1 2" key="1">
    <citation type="journal article" date="2012" name="Front. Microbiol.">
        <title>Complete genome of Ignavibacterium album, a metabolically versatile, flagellated, facultative anaerobe from the phylum Chlorobi.</title>
        <authorList>
            <person name="Liu Z."/>
            <person name="Frigaard N.-U."/>
            <person name="Vogl K."/>
            <person name="Iino T."/>
            <person name="Ohkuma M."/>
            <person name="Overmann J."/>
            <person name="Bryant D.A."/>
        </authorList>
    </citation>
    <scope>NUCLEOTIDE SEQUENCE [LARGE SCALE GENOMIC DNA]</scope>
    <source>
        <strain evidence="2">DSM 19864 / JCM 16511 / NBRC 101810 / Mat9-16</strain>
    </source>
</reference>
<evidence type="ECO:0000313" key="1">
    <source>
        <dbReference type="EMBL" id="AFH48737.1"/>
    </source>
</evidence>
<dbReference type="HOGENOM" id="CLU_3136592_0_0_10"/>
<proteinExistence type="predicted"/>
<organism evidence="1 2">
    <name type="scientific">Ignavibacterium album (strain DSM 19864 / JCM 16511 / NBRC 101810 / Mat9-16)</name>
    <dbReference type="NCBI Taxonomy" id="945713"/>
    <lineage>
        <taxon>Bacteria</taxon>
        <taxon>Pseudomonadati</taxon>
        <taxon>Ignavibacteriota</taxon>
        <taxon>Ignavibacteria</taxon>
        <taxon>Ignavibacteriales</taxon>
        <taxon>Ignavibacteriaceae</taxon>
        <taxon>Ignavibacterium</taxon>
    </lineage>
</organism>
<accession>I0AID0</accession>